<feature type="compositionally biased region" description="Low complexity" evidence="9">
    <location>
        <begin position="887"/>
        <end position="917"/>
    </location>
</feature>
<comment type="similarity">
    <text evidence="2 8">Belongs to the type IA topoisomerase family.</text>
</comment>
<evidence type="ECO:0000256" key="3">
    <source>
        <dbReference type="ARBA" id="ARBA00022723"/>
    </source>
</evidence>
<feature type="site" description="Interaction with DNA" evidence="8">
    <location>
        <position position="167"/>
    </location>
</feature>
<dbReference type="GO" id="GO:0006265">
    <property type="term" value="P:DNA topological change"/>
    <property type="evidence" value="ECO:0007669"/>
    <property type="project" value="UniProtKB-UniRule"/>
</dbReference>
<dbReference type="InterPro" id="IPR013826">
    <property type="entry name" value="Topo_IA_cen_sub3"/>
</dbReference>
<keyword evidence="13" id="KW-1185">Reference proteome</keyword>
<dbReference type="InterPro" id="IPR013824">
    <property type="entry name" value="Topo_IA_cen_sub1"/>
</dbReference>
<dbReference type="Gene3D" id="3.40.50.140">
    <property type="match status" value="1"/>
</dbReference>
<dbReference type="SMART" id="SM00437">
    <property type="entry name" value="TOP1Ac"/>
    <property type="match status" value="1"/>
</dbReference>
<feature type="site" description="Interaction with DNA" evidence="8">
    <location>
        <position position="544"/>
    </location>
</feature>
<dbReference type="PANTHER" id="PTHR42785">
    <property type="entry name" value="DNA TOPOISOMERASE, TYPE IA, CORE"/>
    <property type="match status" value="1"/>
</dbReference>
<dbReference type="EC" id="5.6.2.1" evidence="8"/>
<evidence type="ECO:0000256" key="4">
    <source>
        <dbReference type="ARBA" id="ARBA00022842"/>
    </source>
</evidence>
<dbReference type="PROSITE" id="PS52039">
    <property type="entry name" value="TOPO_IA_2"/>
    <property type="match status" value="1"/>
</dbReference>
<proteinExistence type="inferred from homology"/>
<dbReference type="InterPro" id="IPR013825">
    <property type="entry name" value="Topo_IA_cen_sub2"/>
</dbReference>
<evidence type="ECO:0000256" key="5">
    <source>
        <dbReference type="ARBA" id="ARBA00023029"/>
    </source>
</evidence>
<dbReference type="Gene3D" id="2.70.20.10">
    <property type="entry name" value="Topoisomerase I, domain 3"/>
    <property type="match status" value="1"/>
</dbReference>
<dbReference type="Gene3D" id="1.10.290.10">
    <property type="entry name" value="Topoisomerase I, domain 4"/>
    <property type="match status" value="1"/>
</dbReference>
<accession>A0A917US36</accession>
<keyword evidence="6 8" id="KW-0238">DNA-binding</keyword>
<dbReference type="Proteomes" id="UP000635726">
    <property type="component" value="Unassembled WGS sequence"/>
</dbReference>
<feature type="region of interest" description="Disordered" evidence="9">
    <location>
        <begin position="834"/>
        <end position="853"/>
    </location>
</feature>
<feature type="region of interest" description="Interaction with DNA" evidence="8">
    <location>
        <begin position="191"/>
        <end position="196"/>
    </location>
</feature>
<feature type="compositionally biased region" description="Basic residues" evidence="9">
    <location>
        <begin position="870"/>
        <end position="886"/>
    </location>
</feature>
<feature type="site" description="Interaction with DNA" evidence="8">
    <location>
        <position position="344"/>
    </location>
</feature>
<dbReference type="InterPro" id="IPR023405">
    <property type="entry name" value="Topo_IA_core_domain"/>
</dbReference>
<comment type="catalytic activity">
    <reaction evidence="1 8">
        <text>ATP-independent breakage of single-stranded DNA, followed by passage and rejoining.</text>
        <dbReference type="EC" id="5.6.2.1"/>
    </reaction>
</comment>
<dbReference type="Gene3D" id="1.10.460.10">
    <property type="entry name" value="Topoisomerase I, domain 2"/>
    <property type="match status" value="1"/>
</dbReference>
<dbReference type="PROSITE" id="PS50880">
    <property type="entry name" value="TOPRIM"/>
    <property type="match status" value="1"/>
</dbReference>
<keyword evidence="5 8" id="KW-0799">Topoisomerase</keyword>
<dbReference type="InterPro" id="IPR005733">
    <property type="entry name" value="TopoI_bac-type"/>
</dbReference>
<dbReference type="PROSITE" id="PS00396">
    <property type="entry name" value="TOPO_IA_1"/>
    <property type="match status" value="1"/>
</dbReference>
<dbReference type="Pfam" id="PF13368">
    <property type="entry name" value="Toprim_C_rpt"/>
    <property type="match status" value="4"/>
</dbReference>
<feature type="compositionally biased region" description="Basic residues" evidence="9">
    <location>
        <begin position="934"/>
        <end position="948"/>
    </location>
</feature>
<evidence type="ECO:0000256" key="9">
    <source>
        <dbReference type="SAM" id="MobiDB-lite"/>
    </source>
</evidence>
<keyword evidence="7 8" id="KW-0413">Isomerase</keyword>
<dbReference type="InterPro" id="IPR000380">
    <property type="entry name" value="Topo_IA"/>
</dbReference>
<dbReference type="InterPro" id="IPR013497">
    <property type="entry name" value="Topo_IA_cen"/>
</dbReference>
<dbReference type="AlphaFoldDB" id="A0A917US36"/>
<dbReference type="InterPro" id="IPR003602">
    <property type="entry name" value="Topo_IA_DNA-bd_dom"/>
</dbReference>
<dbReference type="InterPro" id="IPR025589">
    <property type="entry name" value="Toprim_C_rpt"/>
</dbReference>
<evidence type="ECO:0000256" key="2">
    <source>
        <dbReference type="ARBA" id="ARBA00009446"/>
    </source>
</evidence>
<feature type="region of interest" description="Disordered" evidence="9">
    <location>
        <begin position="860"/>
        <end position="952"/>
    </location>
</feature>
<dbReference type="SUPFAM" id="SSF56712">
    <property type="entry name" value="Prokaryotic type I DNA topoisomerase"/>
    <property type="match status" value="1"/>
</dbReference>
<gene>
    <name evidence="8 12" type="primary">topA</name>
    <name evidence="12" type="ORF">GCM10008939_26700</name>
</gene>
<dbReference type="HAMAP" id="MF_00952">
    <property type="entry name" value="Topoisom_1_prok"/>
    <property type="match status" value="1"/>
</dbReference>
<comment type="subunit">
    <text evidence="8">Monomer.</text>
</comment>
<feature type="site" description="Interaction with DNA" evidence="8">
    <location>
        <position position="183"/>
    </location>
</feature>
<dbReference type="CDD" id="cd03363">
    <property type="entry name" value="TOPRIM_TopoIA_TopoI"/>
    <property type="match status" value="1"/>
</dbReference>
<dbReference type="CDD" id="cd00186">
    <property type="entry name" value="TOP1Ac"/>
    <property type="match status" value="1"/>
</dbReference>
<feature type="compositionally biased region" description="Basic and acidic residues" evidence="9">
    <location>
        <begin position="860"/>
        <end position="869"/>
    </location>
</feature>
<feature type="compositionally biased region" description="Basic and acidic residues" evidence="9">
    <location>
        <begin position="835"/>
        <end position="847"/>
    </location>
</feature>
<dbReference type="GO" id="GO:0046872">
    <property type="term" value="F:metal ion binding"/>
    <property type="evidence" value="ECO:0007669"/>
    <property type="project" value="UniProtKB-KW"/>
</dbReference>
<evidence type="ECO:0000256" key="1">
    <source>
        <dbReference type="ARBA" id="ARBA00000213"/>
    </source>
</evidence>
<dbReference type="EMBL" id="BMOE01000009">
    <property type="protein sequence ID" value="GGJ81353.1"/>
    <property type="molecule type" value="Genomic_DNA"/>
</dbReference>
<keyword evidence="4" id="KW-0460">Magnesium</keyword>
<reference evidence="12" key="2">
    <citation type="submission" date="2020-09" db="EMBL/GenBank/DDBJ databases">
        <authorList>
            <person name="Sun Q."/>
            <person name="Ohkuma M."/>
        </authorList>
    </citation>
    <scope>NUCLEOTIDE SEQUENCE</scope>
    <source>
        <strain evidence="12">JCM 14371</strain>
    </source>
</reference>
<feature type="active site" description="O-(5'-phospho-DNA)-tyrosine intermediate" evidence="8">
    <location>
        <position position="342"/>
    </location>
</feature>
<evidence type="ECO:0000313" key="12">
    <source>
        <dbReference type="EMBL" id="GGJ81353.1"/>
    </source>
</evidence>
<dbReference type="InterPro" id="IPR006171">
    <property type="entry name" value="TOPRIM_dom"/>
</dbReference>
<comment type="function">
    <text evidence="8">Releases the supercoiling and torsional tension of DNA, which is introduced during the DNA replication and transcription, by transiently cleaving and rejoining one strand of the DNA duplex. Introduces a single-strand break via transesterification at a target site in duplex DNA. The scissile phosphodiester is attacked by the catalytic tyrosine of the enzyme, resulting in the formation of a DNA-(5'-phosphotyrosyl)-enzyme intermediate and the expulsion of a 3'-OH DNA strand. The free DNA strand then undergoes passage around the unbroken strand, thus removing DNA supercoils. Finally, in the religation step, the DNA 3'-OH attacks the covalent intermediate to expel the active-site tyrosine and restore the DNA phosphodiester backbone.</text>
</comment>
<comment type="caution">
    <text evidence="12">The sequence shown here is derived from an EMBL/GenBank/DDBJ whole genome shotgun (WGS) entry which is preliminary data.</text>
</comment>
<feature type="site" description="Interaction with DNA" evidence="8">
    <location>
        <position position="168"/>
    </location>
</feature>
<dbReference type="SMART" id="SM00493">
    <property type="entry name" value="TOPRIM"/>
    <property type="match status" value="1"/>
</dbReference>
<protein>
    <recommendedName>
        <fullName evidence="8">DNA topoisomerase 1</fullName>
        <ecNumber evidence="8">5.6.2.1</ecNumber>
    </recommendedName>
    <alternativeName>
        <fullName evidence="8">DNA topoisomerase I</fullName>
    </alternativeName>
</protein>
<feature type="domain" description="Topo IA-type catalytic" evidence="11">
    <location>
        <begin position="157"/>
        <end position="612"/>
    </location>
</feature>
<evidence type="ECO:0000256" key="7">
    <source>
        <dbReference type="ARBA" id="ARBA00023235"/>
    </source>
</evidence>
<dbReference type="SMART" id="SM00436">
    <property type="entry name" value="TOP1Bc"/>
    <property type="match status" value="1"/>
</dbReference>
<dbReference type="InterPro" id="IPR034149">
    <property type="entry name" value="TOPRIM_TopoI"/>
</dbReference>
<dbReference type="InterPro" id="IPR028612">
    <property type="entry name" value="Topoisom_1_IA"/>
</dbReference>
<feature type="site" description="Interaction with DNA" evidence="8">
    <location>
        <position position="48"/>
    </location>
</feature>
<evidence type="ECO:0000256" key="8">
    <source>
        <dbReference type="HAMAP-Rule" id="MF_00952"/>
    </source>
</evidence>
<dbReference type="GO" id="GO:0003917">
    <property type="term" value="F:DNA topoisomerase type I (single strand cut, ATP-independent) activity"/>
    <property type="evidence" value="ECO:0007669"/>
    <property type="project" value="UniProtKB-UniRule"/>
</dbReference>
<dbReference type="PANTHER" id="PTHR42785:SF1">
    <property type="entry name" value="DNA TOPOISOMERASE"/>
    <property type="match status" value="1"/>
</dbReference>
<dbReference type="InterPro" id="IPR023406">
    <property type="entry name" value="Topo_IA_AS"/>
</dbReference>
<sequence length="1019" mass="110448">MTPSGGSPLPLPTLTMPNTLVIVESPAKARTIEKYLGKGYTVESSIGHIRDLPKSAAEIPEKYRNEAWARLGLNVEEDFRPLYVVSAEKRQHVAKLRKLTAEADELILATDDDREGESIAWHLLQELKPKVPVKRMVFHEITREAIQAAIANPRSIDTNLVEAQEARRALDRLYGYEVSPVLWRKVAPKLSAGRVQSVATRLLVQREWERMRFVSGSWWDIEAACVTADASSFPARLAELDGVRLAQGRDFDPATGKLKVGPDGKPVAVVMLSEVQARDLAAKLTGGTLTVASAEEKPFTQRPYPPFITSTLQQEGSRKLGFGAQRTMRAAQKLYEGGYITYMRTDSPNLSAEAMNAARTQVKDMYGDAYLSPQPRVYAAKSKNAQEAHEAIRPAGQTFRTPDSLRSELDSDGWRLYDLIWKRTVASQMADARGRRMQVRLSGQASDGRSVTLNASGRAIDFPGFLRAYVEGSDDPNAALEDREVILPPLRVNERVTGERMTPGGHETQPPARFTEASLVQGLEAQGIGRPSTYASIIGTIQDRGYAAKKGSALVPTWTAFATSALLEHHFGKLVDYDFTARMEEDLDEIAGGRKQRVPYLRSFYLGDAGGMGIHPLIEAQMGAIDARAVATIDVPRLSGSGIEVRVGRYGPYLSQGDTKANIPVELAPDELTLPLALDLLSRPSGDHPIGTDPDSGLPVIGKAGRFGPYVQLGDTNPPTRTASLFPGDDLNTLTLERALKLLTLPRLVGVSEGEEVWALNGKFGPYLKRGSDSRSLTLHEQLFTITVPEAEEAFRQPRFRGRGSAVAGPLKTFEFPDRTAILLKSGRFGPYLTDGERNATLRKGEEGADLTDADARSILEERGKEPQKKPGKASARKPAAKKAAPRKAATGKATAGKTATGKTATGKAPARKAAPAEGGMAIHTPLKASSKSAPKKTAAKPAAKKTPAKAPARAALAWADLKPHLGLLSEQERALVTATREHGRKVEDVAPDLGLDVKKAKGMALQASKKLNQAARGE</sequence>
<dbReference type="InterPro" id="IPR003601">
    <property type="entry name" value="Topo_IA_2"/>
</dbReference>
<evidence type="ECO:0000259" key="11">
    <source>
        <dbReference type="PROSITE" id="PS52039"/>
    </source>
</evidence>
<dbReference type="NCBIfam" id="TIGR01051">
    <property type="entry name" value="topA_bact"/>
    <property type="match status" value="1"/>
</dbReference>
<keyword evidence="3" id="KW-0479">Metal-binding</keyword>
<dbReference type="GO" id="GO:0003677">
    <property type="term" value="F:DNA binding"/>
    <property type="evidence" value="ECO:0007669"/>
    <property type="project" value="UniProtKB-KW"/>
</dbReference>
<evidence type="ECO:0000256" key="6">
    <source>
        <dbReference type="ARBA" id="ARBA00023125"/>
    </source>
</evidence>
<feature type="site" description="Interaction with DNA" evidence="8">
    <location>
        <position position="171"/>
    </location>
</feature>
<evidence type="ECO:0000259" key="10">
    <source>
        <dbReference type="PROSITE" id="PS50880"/>
    </source>
</evidence>
<dbReference type="PRINTS" id="PR00417">
    <property type="entry name" value="PRTPISMRASEI"/>
</dbReference>
<name>A0A917US36_9DEIO</name>
<reference evidence="12" key="1">
    <citation type="journal article" date="2014" name="Int. J. Syst. Evol. Microbiol.">
        <title>Complete genome sequence of Corynebacterium casei LMG S-19264T (=DSM 44701T), isolated from a smear-ripened cheese.</title>
        <authorList>
            <consortium name="US DOE Joint Genome Institute (JGI-PGF)"/>
            <person name="Walter F."/>
            <person name="Albersmeier A."/>
            <person name="Kalinowski J."/>
            <person name="Ruckert C."/>
        </authorList>
    </citation>
    <scope>NUCLEOTIDE SEQUENCE</scope>
    <source>
        <strain evidence="12">JCM 14371</strain>
    </source>
</reference>
<evidence type="ECO:0000313" key="13">
    <source>
        <dbReference type="Proteomes" id="UP000635726"/>
    </source>
</evidence>
<feature type="domain" description="Toprim" evidence="10">
    <location>
        <begin position="18"/>
        <end position="142"/>
    </location>
</feature>
<organism evidence="12 13">
    <name type="scientific">Deinococcus aquiradiocola</name>
    <dbReference type="NCBI Taxonomy" id="393059"/>
    <lineage>
        <taxon>Bacteria</taxon>
        <taxon>Thermotogati</taxon>
        <taxon>Deinococcota</taxon>
        <taxon>Deinococci</taxon>
        <taxon>Deinococcales</taxon>
        <taxon>Deinococcaceae</taxon>
        <taxon>Deinococcus</taxon>
    </lineage>
</organism>
<feature type="site" description="Interaction with DNA" evidence="8">
    <location>
        <position position="176"/>
    </location>
</feature>
<dbReference type="Pfam" id="PF01131">
    <property type="entry name" value="Topoisom_bac"/>
    <property type="match status" value="1"/>
</dbReference>
<dbReference type="Pfam" id="PF01751">
    <property type="entry name" value="Toprim"/>
    <property type="match status" value="1"/>
</dbReference>